<dbReference type="RefSeq" id="WP_314207976.1">
    <property type="nucleotide sequence ID" value="NZ_JAVTLL010000064.1"/>
</dbReference>
<accession>A0ABU3M9E8</accession>
<dbReference type="Proteomes" id="UP001257948">
    <property type="component" value="Unassembled WGS sequence"/>
</dbReference>
<comment type="caution">
    <text evidence="2">The sequence shown here is derived from an EMBL/GenBank/DDBJ whole genome shotgun (WGS) entry which is preliminary data.</text>
</comment>
<feature type="compositionally biased region" description="Polar residues" evidence="1">
    <location>
        <begin position="98"/>
        <end position="108"/>
    </location>
</feature>
<proteinExistence type="predicted"/>
<dbReference type="EMBL" id="JAVTLL010000064">
    <property type="protein sequence ID" value="MDT7847781.1"/>
    <property type="molecule type" value="Genomic_DNA"/>
</dbReference>
<keyword evidence="3" id="KW-1185">Reference proteome</keyword>
<name>A0ABU3M9E8_9ACTN</name>
<feature type="region of interest" description="Disordered" evidence="1">
    <location>
        <begin position="84"/>
        <end position="108"/>
    </location>
</feature>
<evidence type="ECO:0000313" key="2">
    <source>
        <dbReference type="EMBL" id="MDT7847781.1"/>
    </source>
</evidence>
<sequence length="108" mass="11559">MAGRAVPLIPLRGYAADEGGLPGDCRKILGIVREADGPVQVWAVGERQGLDASAHGKLEPLRAKMIKLAVRGGLHKRGNGRFAARPWARGAGPRRQWGSPSCWSINGR</sequence>
<organism evidence="2 3">
    <name type="scientific">Streptomyces justiciae</name>
    <dbReference type="NCBI Taxonomy" id="2780140"/>
    <lineage>
        <taxon>Bacteria</taxon>
        <taxon>Bacillati</taxon>
        <taxon>Actinomycetota</taxon>
        <taxon>Actinomycetes</taxon>
        <taxon>Kitasatosporales</taxon>
        <taxon>Streptomycetaceae</taxon>
        <taxon>Streptomyces</taxon>
    </lineage>
</organism>
<protein>
    <submittedName>
        <fullName evidence="2">Uncharacterized protein</fullName>
    </submittedName>
</protein>
<gene>
    <name evidence="2" type="ORF">RQC66_44475</name>
</gene>
<evidence type="ECO:0000313" key="3">
    <source>
        <dbReference type="Proteomes" id="UP001257948"/>
    </source>
</evidence>
<feature type="compositionally biased region" description="Low complexity" evidence="1">
    <location>
        <begin position="84"/>
        <end position="95"/>
    </location>
</feature>
<reference evidence="3" key="1">
    <citation type="submission" date="2023-07" db="EMBL/GenBank/DDBJ databases">
        <title>Draft genome sequence of the endophytic actinobacterium Streptomyces justiciae WPN32, a potential antibiotic producer.</title>
        <authorList>
            <person name="Yasawong M."/>
            <person name="Pana W."/>
            <person name="Ganta P."/>
            <person name="Santapan N."/>
            <person name="Songngamsuk T."/>
            <person name="Phatcharaharikarn M."/>
            <person name="Kerdtoob S."/>
            <person name="Nantapong N."/>
        </authorList>
    </citation>
    <scope>NUCLEOTIDE SEQUENCE [LARGE SCALE GENOMIC DNA]</scope>
    <source>
        <strain evidence="3">WPN32</strain>
    </source>
</reference>
<evidence type="ECO:0000256" key="1">
    <source>
        <dbReference type="SAM" id="MobiDB-lite"/>
    </source>
</evidence>